<dbReference type="InterPro" id="IPR020845">
    <property type="entry name" value="AMP-binding_CS"/>
</dbReference>
<keyword evidence="2" id="KW-0276">Fatty acid metabolism</keyword>
<gene>
    <name evidence="5" type="ORF">AMPC_03860</name>
</gene>
<name>A0ABN6N627_9BACT</name>
<dbReference type="PANTHER" id="PTHR43272:SF32">
    <property type="entry name" value="AMP-DEPENDENT SYNTHETASE_LIGASE DOMAIN-CONTAINING PROTEIN"/>
    <property type="match status" value="1"/>
</dbReference>
<dbReference type="Proteomes" id="UP001162734">
    <property type="component" value="Chromosome"/>
</dbReference>
<organism evidence="5 6">
    <name type="scientific">Anaeromyxobacter paludicola</name>
    <dbReference type="NCBI Taxonomy" id="2918171"/>
    <lineage>
        <taxon>Bacteria</taxon>
        <taxon>Pseudomonadati</taxon>
        <taxon>Myxococcota</taxon>
        <taxon>Myxococcia</taxon>
        <taxon>Myxococcales</taxon>
        <taxon>Cystobacterineae</taxon>
        <taxon>Anaeromyxobacteraceae</taxon>
        <taxon>Anaeromyxobacter</taxon>
    </lineage>
</organism>
<dbReference type="SUPFAM" id="SSF56801">
    <property type="entry name" value="Acetyl-CoA synthetase-like"/>
    <property type="match status" value="1"/>
</dbReference>
<proteinExistence type="predicted"/>
<feature type="domain" description="AMP-dependent synthetase/ligase" evidence="4">
    <location>
        <begin position="21"/>
        <end position="434"/>
    </location>
</feature>
<evidence type="ECO:0000256" key="2">
    <source>
        <dbReference type="ARBA" id="ARBA00022832"/>
    </source>
</evidence>
<evidence type="ECO:0000313" key="5">
    <source>
        <dbReference type="EMBL" id="BDG07273.1"/>
    </source>
</evidence>
<sequence length="605" mass="66347">MIARDELMTGITRPKNLVSLFEAQAARKGDAAACRFKRDGEWRDLSWREMARRARDVADGLAALGVRPGDRVALLGETRAEWILADLGTMGAGAIAVPIYQSNRPHECQYILENSGARFIFCDGEAQAQKIREIRDRLPGLEGVVVFEGQPSGGAEHLLADVERAGAEWRRANAGAHEARLARIGLEDPACFIYTSGTTGNPKGVVLTHGNWVYEAEAVAQIGLLNGQDVVLLFLPMAHSFAKVIEAVWFSEGFTVAFTESIERLMDNAHEARPTVMPAVPRIFEKAFDTVVAKGLATPGIKGRLFRLALESYEKYAAARERGQEESSLGLTVARRLVFPKLRAQLAERFGGRMRLFVSGGAPLSPKINLFFELCGLTILEGYGLTETSAGTCVNRPGRNRIGTVGPPIPGTEVRIADDGEILFRGGGVMKEYFQNPAATAEAIRDGWFYTGDIGQLDPDGCLRITDRKKDIIVTAGGKNVAPQNLENDLKTDPLISQVMVHGDRRKFLSALVTLNEENVRRWAAENGVGIGPAGLSQDPRVRARIQQAVDALNAKQASYSTVKKFAILPKDFTQESGELTPTLKVKRKFCTEKYRQILDSFYVE</sequence>
<reference evidence="6" key="1">
    <citation type="journal article" date="2022" name="Int. J. Syst. Evol. Microbiol.">
        <title>Anaeromyxobacter oryzae sp. nov., Anaeromyxobacter diazotrophicus sp. nov. and Anaeromyxobacter paludicola sp. nov., isolated from paddy soils.</title>
        <authorList>
            <person name="Itoh H."/>
            <person name="Xu Z."/>
            <person name="Mise K."/>
            <person name="Masuda Y."/>
            <person name="Ushijima N."/>
            <person name="Hayakawa C."/>
            <person name="Shiratori Y."/>
            <person name="Senoo K."/>
        </authorList>
    </citation>
    <scope>NUCLEOTIDE SEQUENCE [LARGE SCALE GENOMIC DNA]</scope>
    <source>
        <strain evidence="6">Red630</strain>
    </source>
</reference>
<accession>A0ABN6N627</accession>
<dbReference type="CDD" id="cd05907">
    <property type="entry name" value="VL_LC_FACS_like"/>
    <property type="match status" value="1"/>
</dbReference>
<dbReference type="InterPro" id="IPR042099">
    <property type="entry name" value="ANL_N_sf"/>
</dbReference>
<dbReference type="PROSITE" id="PS00455">
    <property type="entry name" value="AMP_BINDING"/>
    <property type="match status" value="1"/>
</dbReference>
<evidence type="ECO:0000256" key="3">
    <source>
        <dbReference type="ARBA" id="ARBA00023098"/>
    </source>
</evidence>
<keyword evidence="6" id="KW-1185">Reference proteome</keyword>
<keyword evidence="3" id="KW-0443">Lipid metabolism</keyword>
<evidence type="ECO:0000313" key="6">
    <source>
        <dbReference type="Proteomes" id="UP001162734"/>
    </source>
</evidence>
<dbReference type="Pfam" id="PF23562">
    <property type="entry name" value="AMP-binding_C_3"/>
    <property type="match status" value="1"/>
</dbReference>
<evidence type="ECO:0000259" key="4">
    <source>
        <dbReference type="Pfam" id="PF00501"/>
    </source>
</evidence>
<dbReference type="PANTHER" id="PTHR43272">
    <property type="entry name" value="LONG-CHAIN-FATTY-ACID--COA LIGASE"/>
    <property type="match status" value="1"/>
</dbReference>
<keyword evidence="1" id="KW-0436">Ligase</keyword>
<dbReference type="InterPro" id="IPR000873">
    <property type="entry name" value="AMP-dep_synth/lig_dom"/>
</dbReference>
<evidence type="ECO:0000256" key="1">
    <source>
        <dbReference type="ARBA" id="ARBA00022598"/>
    </source>
</evidence>
<dbReference type="RefSeq" id="WP_248343873.1">
    <property type="nucleotide sequence ID" value="NZ_AP025592.1"/>
</dbReference>
<dbReference type="Pfam" id="PF00501">
    <property type="entry name" value="AMP-binding"/>
    <property type="match status" value="1"/>
</dbReference>
<protein>
    <submittedName>
        <fullName evidence="5">AMP-dependent synthetase</fullName>
    </submittedName>
</protein>
<dbReference type="EMBL" id="AP025592">
    <property type="protein sequence ID" value="BDG07273.1"/>
    <property type="molecule type" value="Genomic_DNA"/>
</dbReference>
<dbReference type="Gene3D" id="3.40.50.12780">
    <property type="entry name" value="N-terminal domain of ligase-like"/>
    <property type="match status" value="1"/>
</dbReference>